<name>A0A2K3USJ4_9DEIO</name>
<dbReference type="RefSeq" id="WP_103314018.1">
    <property type="nucleotide sequence ID" value="NZ_PPPD01000003.1"/>
</dbReference>
<evidence type="ECO:0000313" key="2">
    <source>
        <dbReference type="EMBL" id="PNY79504.1"/>
    </source>
</evidence>
<feature type="domain" description="Methyltransferase type 11" evidence="1">
    <location>
        <begin position="88"/>
        <end position="143"/>
    </location>
</feature>
<keyword evidence="2" id="KW-0489">Methyltransferase</keyword>
<dbReference type="GO" id="GO:0032259">
    <property type="term" value="P:methylation"/>
    <property type="evidence" value="ECO:0007669"/>
    <property type="project" value="UniProtKB-KW"/>
</dbReference>
<evidence type="ECO:0000313" key="3">
    <source>
        <dbReference type="Proteomes" id="UP000236379"/>
    </source>
</evidence>
<accession>A0A2K3USJ4</accession>
<keyword evidence="2" id="KW-0808">Transferase</keyword>
<dbReference type="Pfam" id="PF08241">
    <property type="entry name" value="Methyltransf_11"/>
    <property type="match status" value="1"/>
</dbReference>
<evidence type="ECO:0000259" key="1">
    <source>
        <dbReference type="Pfam" id="PF08241"/>
    </source>
</evidence>
<gene>
    <name evidence="2" type="ORF">CVO96_18915</name>
</gene>
<keyword evidence="3" id="KW-1185">Reference proteome</keyword>
<dbReference type="OrthoDB" id="65624at2"/>
<dbReference type="Proteomes" id="UP000236379">
    <property type="component" value="Unassembled WGS sequence"/>
</dbReference>
<dbReference type="SUPFAM" id="SSF53335">
    <property type="entry name" value="S-adenosyl-L-methionine-dependent methyltransferases"/>
    <property type="match status" value="1"/>
</dbReference>
<dbReference type="Gene3D" id="3.40.50.150">
    <property type="entry name" value="Vaccinia Virus protein VP39"/>
    <property type="match status" value="1"/>
</dbReference>
<reference evidence="2 3" key="1">
    <citation type="submission" date="2018-01" db="EMBL/GenBank/DDBJ databases">
        <title>Deinococcus koreensis sp. nov., a radiation-resistant bacterium isolated from river water.</title>
        <authorList>
            <person name="Choi A."/>
        </authorList>
    </citation>
    <scope>NUCLEOTIDE SEQUENCE [LARGE SCALE GENOMIC DNA]</scope>
    <source>
        <strain evidence="2 3">SJW1-2</strain>
    </source>
</reference>
<comment type="caution">
    <text evidence="2">The sequence shown here is derived from an EMBL/GenBank/DDBJ whole genome shotgun (WGS) entry which is preliminary data.</text>
</comment>
<dbReference type="InterPro" id="IPR029063">
    <property type="entry name" value="SAM-dependent_MTases_sf"/>
</dbReference>
<organism evidence="2 3">
    <name type="scientific">Deinococcus koreensis</name>
    <dbReference type="NCBI Taxonomy" id="2054903"/>
    <lineage>
        <taxon>Bacteria</taxon>
        <taxon>Thermotogati</taxon>
        <taxon>Deinococcota</taxon>
        <taxon>Deinococci</taxon>
        <taxon>Deinococcales</taxon>
        <taxon>Deinococcaceae</taxon>
        <taxon>Deinococcus</taxon>
    </lineage>
</organism>
<dbReference type="PANTHER" id="PTHR43036">
    <property type="entry name" value="OSJNBB0011N17.9 PROTEIN"/>
    <property type="match status" value="1"/>
</dbReference>
<proteinExistence type="predicted"/>
<dbReference type="InterPro" id="IPR013216">
    <property type="entry name" value="Methyltransf_11"/>
</dbReference>
<sequence>MDDLPPAAFRRQDESPDELFYRQPRFVTHIDEGAIGAVTALYREYFPARGRVLDLMSSWISHLPPEVAYREVVGLGLNRDELAGNPRLSRFVVQNLNAAPHLPFADASFDAAGLAVSIDYLTDPVSVLRDLGRVLVPGGPLVITFSNRCFPSKAVMVWHALEDAGRVQLVRRYLEAAGNWTAIETLDRSPQPRGRFGGDPLYAVVGRSLGPGPDTTSS</sequence>
<dbReference type="PANTHER" id="PTHR43036:SF2">
    <property type="entry name" value="OS04G0481300 PROTEIN"/>
    <property type="match status" value="1"/>
</dbReference>
<protein>
    <submittedName>
        <fullName evidence="2">Methyltransferase type 11</fullName>
    </submittedName>
</protein>
<dbReference type="GO" id="GO:0008757">
    <property type="term" value="F:S-adenosylmethionine-dependent methyltransferase activity"/>
    <property type="evidence" value="ECO:0007669"/>
    <property type="project" value="InterPro"/>
</dbReference>
<dbReference type="EMBL" id="PPPD01000003">
    <property type="protein sequence ID" value="PNY79504.1"/>
    <property type="molecule type" value="Genomic_DNA"/>
</dbReference>
<dbReference type="AlphaFoldDB" id="A0A2K3USJ4"/>